<proteinExistence type="predicted"/>
<dbReference type="STRING" id="1618358.UX80_C0019G0016"/>
<name>A0A0G1RJ34_9BACT</name>
<protein>
    <submittedName>
        <fullName evidence="1">Uncharacterized protein</fullName>
    </submittedName>
</protein>
<evidence type="ECO:0000313" key="1">
    <source>
        <dbReference type="EMBL" id="KKU57324.1"/>
    </source>
</evidence>
<dbReference type="EMBL" id="LCNO01000019">
    <property type="protein sequence ID" value="KKU57324.1"/>
    <property type="molecule type" value="Genomic_DNA"/>
</dbReference>
<accession>A0A0G1RJ34</accession>
<dbReference type="AlphaFoldDB" id="A0A0G1RJ34"/>
<sequence>MYANGGDASGIFPTDGCLGQAGWSTDRMAQEAEKYGGKVMSVSSVRVNHGSDGITNQVIFSTNRGEVTISGTNFYKAFNLRAPGAIHLTSGLFNIERK</sequence>
<dbReference type="Proteomes" id="UP000034307">
    <property type="component" value="Unassembled WGS sequence"/>
</dbReference>
<reference evidence="1 2" key="1">
    <citation type="journal article" date="2015" name="Nature">
        <title>rRNA introns, odd ribosomes, and small enigmatic genomes across a large radiation of phyla.</title>
        <authorList>
            <person name="Brown C.T."/>
            <person name="Hug L.A."/>
            <person name="Thomas B.C."/>
            <person name="Sharon I."/>
            <person name="Castelle C.J."/>
            <person name="Singh A."/>
            <person name="Wilkins M.J."/>
            <person name="Williams K.H."/>
            <person name="Banfield J.F."/>
        </authorList>
    </citation>
    <scope>NUCLEOTIDE SEQUENCE [LARGE SCALE GENOMIC DNA]</scope>
</reference>
<gene>
    <name evidence="1" type="ORF">UX80_C0019G0016</name>
</gene>
<comment type="caution">
    <text evidence="1">The sequence shown here is derived from an EMBL/GenBank/DDBJ whole genome shotgun (WGS) entry which is preliminary data.</text>
</comment>
<evidence type="ECO:0000313" key="2">
    <source>
        <dbReference type="Proteomes" id="UP000034307"/>
    </source>
</evidence>
<organism evidence="1 2">
    <name type="scientific">Candidatus Amesbacteria bacterium GW2011_GWA2_47_11b</name>
    <dbReference type="NCBI Taxonomy" id="1618358"/>
    <lineage>
        <taxon>Bacteria</taxon>
        <taxon>Candidatus Amesiibacteriota</taxon>
    </lineage>
</organism>